<dbReference type="EC" id="1.3.5.1" evidence="4"/>
<dbReference type="Gene3D" id="3.90.700.10">
    <property type="entry name" value="Succinate dehydrogenase/fumarate reductase flavoprotein, catalytic domain"/>
    <property type="match status" value="1"/>
</dbReference>
<dbReference type="SUPFAM" id="SSF46977">
    <property type="entry name" value="Succinate dehydrogenase/fumarate reductase flavoprotein C-terminal domain"/>
    <property type="match status" value="1"/>
</dbReference>
<dbReference type="Pfam" id="PF02910">
    <property type="entry name" value="Succ_DH_flav_C"/>
    <property type="match status" value="1"/>
</dbReference>
<evidence type="ECO:0000256" key="11">
    <source>
        <dbReference type="ARBA" id="ARBA00023136"/>
    </source>
</evidence>
<evidence type="ECO:0000256" key="2">
    <source>
        <dbReference type="ARBA" id="ARBA00004413"/>
    </source>
</evidence>
<keyword evidence="11" id="KW-0472">Membrane</keyword>
<feature type="domain" description="FAD-dependent oxidoreductase 2 FAD-binding" evidence="14">
    <location>
        <begin position="8"/>
        <end position="421"/>
    </location>
</feature>
<feature type="domain" description="Fumarate reductase/succinate dehydrogenase flavoprotein-like C-terminal" evidence="15">
    <location>
        <begin position="481"/>
        <end position="624"/>
    </location>
</feature>
<sequence>MAVKKPKIIVVGGGLGGLWATIRIAEAGYDVDIFSLFQVKRSHSACAQGGINACLDTKGQRDSIRQHIIDTIKGGAYLANQPPIKTMCEEAPGLIRTFDRMGVTWSRTAEGVMDLRLFGGVKNKRTCFSGATTGQQLLYVCDEQVRKYEEAGKVHKYEWWEFLSIVKDSNGACKGIVAIDLRTMETKAFRADAVVLATGGLGLVYGKSTNSTNSTGAAAARVYQQGAKFINGEFIQFHPTAMPGDDKNRLMSEAARGEGGRIWVPKNVEDTRPGKEIPEEERWYFLEEWYPAYGNTVPRDVASRAIWKVCRELNNGIGGKDLVYLDLSHRDEAFLRARLGGIMEIYEKFAGEDPTKVPMKIFPAVHYSMGGLWVDWEKDEASGGMKQPSARNHQTSIPGLFAAGECDGAYHGANRLGANSLLSASFSGRVAGESVAVYVKGLKEGADSLPGNIYSDEKQRQDSINQGLMNSQGDENPFLLHHDLGELMRNGVSIIRDNKTLDEALAGLQELKARFNKISLDDTANWSNQPLIYARQVYDMIVLGEVLAKSARMRDECRGSHWKPEFELKIPEGKFSGDPEFEEYRAKWKANNEQWLKTTVAEHTQSGPQISYEKIEISVLPPDEPRDYR</sequence>
<evidence type="ECO:0000256" key="4">
    <source>
        <dbReference type="ARBA" id="ARBA00012792"/>
    </source>
</evidence>
<dbReference type="InterPro" id="IPR037099">
    <property type="entry name" value="Fum_R/Succ_DH_flav-like_C_sf"/>
</dbReference>
<dbReference type="PANTHER" id="PTHR11632:SF53">
    <property type="entry name" value="SUCCINATE DEHYDROGENASE FLAVOPROTEIN SUBUNIT"/>
    <property type="match status" value="1"/>
</dbReference>
<evidence type="ECO:0000256" key="1">
    <source>
        <dbReference type="ARBA" id="ARBA00001974"/>
    </source>
</evidence>
<dbReference type="GO" id="GO:0008177">
    <property type="term" value="F:succinate dehydrogenase (quinone) activity"/>
    <property type="evidence" value="ECO:0007669"/>
    <property type="project" value="UniProtKB-EC"/>
</dbReference>
<dbReference type="PRINTS" id="PR00368">
    <property type="entry name" value="FADPNR"/>
</dbReference>
<dbReference type="NCBIfam" id="NF006392">
    <property type="entry name" value="PRK08641.1"/>
    <property type="match status" value="1"/>
</dbReference>
<evidence type="ECO:0000256" key="10">
    <source>
        <dbReference type="ARBA" id="ARBA00023002"/>
    </source>
</evidence>
<dbReference type="InterPro" id="IPR015939">
    <property type="entry name" value="Fum_Rdtase/Succ_DH_flav-like_C"/>
</dbReference>
<comment type="catalytic activity">
    <reaction evidence="12">
        <text>a quinone + succinate = fumarate + a quinol</text>
        <dbReference type="Rhea" id="RHEA:40523"/>
        <dbReference type="ChEBI" id="CHEBI:24646"/>
        <dbReference type="ChEBI" id="CHEBI:29806"/>
        <dbReference type="ChEBI" id="CHEBI:30031"/>
        <dbReference type="ChEBI" id="CHEBI:132124"/>
        <dbReference type="EC" id="1.3.5.1"/>
    </reaction>
</comment>
<organism evidence="16 17">
    <name type="scientific">Eiseniibacteriota bacterium</name>
    <dbReference type="NCBI Taxonomy" id="2212470"/>
    <lineage>
        <taxon>Bacteria</taxon>
        <taxon>Candidatus Eiseniibacteriota</taxon>
    </lineage>
</organism>
<evidence type="ECO:0000256" key="5">
    <source>
        <dbReference type="ARBA" id="ARBA00022448"/>
    </source>
</evidence>
<dbReference type="InterPro" id="IPR003952">
    <property type="entry name" value="FRD_SDH_FAD_BS"/>
</dbReference>
<dbReference type="InterPro" id="IPR003953">
    <property type="entry name" value="FAD-dep_OxRdtase_2_FAD-bd"/>
</dbReference>
<evidence type="ECO:0000256" key="3">
    <source>
        <dbReference type="ARBA" id="ARBA00008040"/>
    </source>
</evidence>
<evidence type="ECO:0000256" key="9">
    <source>
        <dbReference type="ARBA" id="ARBA00022982"/>
    </source>
</evidence>
<keyword evidence="8" id="KW-0274">FAD</keyword>
<comment type="caution">
    <text evidence="16">The sequence shown here is derived from an EMBL/GenBank/DDBJ whole genome shotgun (WGS) entry which is preliminary data.</text>
</comment>
<accession>A0A948WF09</accession>
<keyword evidence="10" id="KW-0560">Oxidoreductase</keyword>
<reference evidence="16" key="1">
    <citation type="submission" date="2021-05" db="EMBL/GenBank/DDBJ databases">
        <title>Energy efficiency and biological interactions define the core microbiome of deep oligotrophic groundwater.</title>
        <authorList>
            <person name="Mehrshad M."/>
            <person name="Lopez-Fernandez M."/>
            <person name="Bell E."/>
            <person name="Bernier-Latmani R."/>
            <person name="Bertilsson S."/>
            <person name="Dopson M."/>
        </authorList>
    </citation>
    <scope>NUCLEOTIDE SEQUENCE</scope>
    <source>
        <strain evidence="16">Modern_marine.mb.64</strain>
    </source>
</reference>
<dbReference type="InterPro" id="IPR030664">
    <property type="entry name" value="SdhA/FrdA/AprA"/>
</dbReference>
<evidence type="ECO:0000313" key="16">
    <source>
        <dbReference type="EMBL" id="MBU2693263.1"/>
    </source>
</evidence>
<comment type="cofactor">
    <cofactor evidence="1">
        <name>FAD</name>
        <dbReference type="ChEBI" id="CHEBI:57692"/>
    </cofactor>
</comment>
<dbReference type="AlphaFoldDB" id="A0A948WF09"/>
<protein>
    <recommendedName>
        <fullName evidence="4">succinate dehydrogenase</fullName>
        <ecNumber evidence="4">1.3.5.1</ecNumber>
    </recommendedName>
</protein>
<gene>
    <name evidence="16" type="primary">sdhA</name>
    <name evidence="16" type="ORF">KJ970_20285</name>
</gene>
<keyword evidence="6" id="KW-1003">Cell membrane</keyword>
<evidence type="ECO:0000256" key="6">
    <source>
        <dbReference type="ARBA" id="ARBA00022475"/>
    </source>
</evidence>
<dbReference type="PANTHER" id="PTHR11632">
    <property type="entry name" value="SUCCINATE DEHYDROGENASE 2 FLAVOPROTEIN SUBUNIT"/>
    <property type="match status" value="1"/>
</dbReference>
<evidence type="ECO:0000259" key="15">
    <source>
        <dbReference type="Pfam" id="PF02910"/>
    </source>
</evidence>
<evidence type="ECO:0000256" key="13">
    <source>
        <dbReference type="PIRSR" id="PIRSR630664-50"/>
    </source>
</evidence>
<dbReference type="EMBL" id="JAHJDP010000118">
    <property type="protein sequence ID" value="MBU2693263.1"/>
    <property type="molecule type" value="Genomic_DNA"/>
</dbReference>
<proteinExistence type="inferred from homology"/>
<dbReference type="Gene3D" id="1.20.58.100">
    <property type="entry name" value="Fumarate reductase/succinate dehydrogenase flavoprotein-like, C-terminal domain"/>
    <property type="match status" value="1"/>
</dbReference>
<dbReference type="InterPro" id="IPR011280">
    <property type="entry name" value="Succ_DH/Fum_Rdt_flav_su"/>
</dbReference>
<evidence type="ECO:0000256" key="7">
    <source>
        <dbReference type="ARBA" id="ARBA00022630"/>
    </source>
</evidence>
<dbReference type="SUPFAM" id="SSF51905">
    <property type="entry name" value="FAD/NAD(P)-binding domain"/>
    <property type="match status" value="1"/>
</dbReference>
<comment type="similarity">
    <text evidence="3">Belongs to the FAD-dependent oxidoreductase 2 family. FRD/SDH subfamily.</text>
</comment>
<keyword evidence="5" id="KW-0813">Transport</keyword>
<keyword evidence="7" id="KW-0285">Flavoprotein</keyword>
<dbReference type="GO" id="GO:0005886">
    <property type="term" value="C:plasma membrane"/>
    <property type="evidence" value="ECO:0007669"/>
    <property type="project" value="UniProtKB-SubCell"/>
</dbReference>
<evidence type="ECO:0000259" key="14">
    <source>
        <dbReference type="Pfam" id="PF00890"/>
    </source>
</evidence>
<keyword evidence="9" id="KW-0249">Electron transport</keyword>
<evidence type="ECO:0000313" key="17">
    <source>
        <dbReference type="Proteomes" id="UP000777784"/>
    </source>
</evidence>
<dbReference type="Gene3D" id="3.50.50.60">
    <property type="entry name" value="FAD/NAD(P)-binding domain"/>
    <property type="match status" value="1"/>
</dbReference>
<dbReference type="FunFam" id="3.50.50.60:FF:000009">
    <property type="entry name" value="Succinate dehydrogenase flavoprotein subunit"/>
    <property type="match status" value="1"/>
</dbReference>
<feature type="active site" description="Proton acceptor" evidence="13">
    <location>
        <position position="299"/>
    </location>
</feature>
<dbReference type="InterPro" id="IPR027477">
    <property type="entry name" value="Succ_DH/fumarate_Rdtase_cat_sf"/>
</dbReference>
<name>A0A948WF09_UNCEI</name>
<dbReference type="SUPFAM" id="SSF56425">
    <property type="entry name" value="Succinate dehydrogenase/fumarate reductase flavoprotein, catalytic domain"/>
    <property type="match status" value="1"/>
</dbReference>
<dbReference type="GO" id="GO:0009061">
    <property type="term" value="P:anaerobic respiration"/>
    <property type="evidence" value="ECO:0007669"/>
    <property type="project" value="TreeGrafter"/>
</dbReference>
<evidence type="ECO:0000256" key="12">
    <source>
        <dbReference type="ARBA" id="ARBA00049220"/>
    </source>
</evidence>
<dbReference type="Proteomes" id="UP000777784">
    <property type="component" value="Unassembled WGS sequence"/>
</dbReference>
<dbReference type="GO" id="GO:0050660">
    <property type="term" value="F:flavin adenine dinucleotide binding"/>
    <property type="evidence" value="ECO:0007669"/>
    <property type="project" value="TreeGrafter"/>
</dbReference>
<evidence type="ECO:0000256" key="8">
    <source>
        <dbReference type="ARBA" id="ARBA00022827"/>
    </source>
</evidence>
<dbReference type="Pfam" id="PF00890">
    <property type="entry name" value="FAD_binding_2"/>
    <property type="match status" value="1"/>
</dbReference>
<dbReference type="InterPro" id="IPR036188">
    <property type="entry name" value="FAD/NAD-bd_sf"/>
</dbReference>
<dbReference type="PROSITE" id="PS00504">
    <property type="entry name" value="FRD_SDH_FAD_BINDING"/>
    <property type="match status" value="1"/>
</dbReference>
<comment type="subcellular location">
    <subcellularLocation>
        <location evidence="2">Cell membrane</location>
        <topology evidence="2">Peripheral membrane protein</topology>
        <orientation evidence="2">Cytoplasmic side</orientation>
    </subcellularLocation>
</comment>
<dbReference type="GO" id="GO:0009055">
    <property type="term" value="F:electron transfer activity"/>
    <property type="evidence" value="ECO:0007669"/>
    <property type="project" value="TreeGrafter"/>
</dbReference>
<dbReference type="NCBIfam" id="TIGR01811">
    <property type="entry name" value="sdhA_Bsu"/>
    <property type="match status" value="1"/>
</dbReference>